<comment type="caution">
    <text evidence="3">The sequence shown here is derived from an EMBL/GenBank/DDBJ whole genome shotgun (WGS) entry which is preliminary data.</text>
</comment>
<evidence type="ECO:0000256" key="1">
    <source>
        <dbReference type="SAM" id="MobiDB-lite"/>
    </source>
</evidence>
<gene>
    <name evidence="3" type="ORF">F0L17_22715</name>
</gene>
<reference evidence="3 4" key="1">
    <citation type="submission" date="2019-11" db="EMBL/GenBank/DDBJ databases">
        <authorList>
            <person name="Yuan L."/>
        </authorList>
    </citation>
    <scope>NUCLEOTIDE SEQUENCE [LARGE SCALE GENOMIC DNA]</scope>
    <source>
        <strain evidence="3 4">TRM43335</strain>
    </source>
</reference>
<proteinExistence type="predicted"/>
<keyword evidence="4" id="KW-1185">Reference proteome</keyword>
<evidence type="ECO:0000313" key="3">
    <source>
        <dbReference type="EMBL" id="MTE21875.1"/>
    </source>
</evidence>
<dbReference type="OrthoDB" id="4252921at2"/>
<feature type="transmembrane region" description="Helical" evidence="2">
    <location>
        <begin position="27"/>
        <end position="45"/>
    </location>
</feature>
<dbReference type="Proteomes" id="UP000473014">
    <property type="component" value="Unassembled WGS sequence"/>
</dbReference>
<accession>A0A6G2BHX2</accession>
<evidence type="ECO:0000256" key="2">
    <source>
        <dbReference type="SAM" id="Phobius"/>
    </source>
</evidence>
<keyword evidence="2" id="KW-0472">Membrane</keyword>
<organism evidence="3 4">
    <name type="scientific">Streptomyces taklimakanensis</name>
    <dbReference type="NCBI Taxonomy" id="2569853"/>
    <lineage>
        <taxon>Bacteria</taxon>
        <taxon>Bacillati</taxon>
        <taxon>Actinomycetota</taxon>
        <taxon>Actinomycetes</taxon>
        <taxon>Kitasatosporales</taxon>
        <taxon>Streptomycetaceae</taxon>
        <taxon>Streptomyces</taxon>
    </lineage>
</organism>
<sequence length="109" mass="10622">MVAAGAVAVASTPVVWLLGDPDTGQMVGASVQAGVGIVALLMPMLRRSDRRGPQVEAVGTGKARASGGGSANSGVRLDGNADPVSARAERTGDAVAESGGHANSGITKA</sequence>
<dbReference type="EMBL" id="WIXO01000001">
    <property type="protein sequence ID" value="MTE21875.1"/>
    <property type="molecule type" value="Genomic_DNA"/>
</dbReference>
<evidence type="ECO:0000313" key="4">
    <source>
        <dbReference type="Proteomes" id="UP000473014"/>
    </source>
</evidence>
<dbReference type="AlphaFoldDB" id="A0A6G2BHX2"/>
<keyword evidence="2" id="KW-1133">Transmembrane helix</keyword>
<name>A0A6G2BHX2_9ACTN</name>
<protein>
    <submittedName>
        <fullName evidence="3">Uncharacterized protein</fullName>
    </submittedName>
</protein>
<feature type="region of interest" description="Disordered" evidence="1">
    <location>
        <begin position="49"/>
        <end position="109"/>
    </location>
</feature>
<keyword evidence="2" id="KW-0812">Transmembrane</keyword>